<dbReference type="AlphaFoldDB" id="A0A068W7M2"/>
<evidence type="ECO:0000256" key="1">
    <source>
        <dbReference type="SAM" id="Phobius"/>
    </source>
</evidence>
<feature type="transmembrane region" description="Helical" evidence="1">
    <location>
        <begin position="30"/>
        <end position="52"/>
    </location>
</feature>
<keyword evidence="1" id="KW-0472">Membrane</keyword>
<name>A0A068W7M2_ECHGR</name>
<accession>A0A068W7M2</accession>
<organism evidence="2">
    <name type="scientific">Echinococcus granulosus</name>
    <name type="common">Hydatid tapeworm</name>
    <dbReference type="NCBI Taxonomy" id="6210"/>
    <lineage>
        <taxon>Eukaryota</taxon>
        <taxon>Metazoa</taxon>
        <taxon>Spiralia</taxon>
        <taxon>Lophotrochozoa</taxon>
        <taxon>Platyhelminthes</taxon>
        <taxon>Cestoda</taxon>
        <taxon>Eucestoda</taxon>
        <taxon>Cyclophyllidea</taxon>
        <taxon>Taeniidae</taxon>
        <taxon>Echinococcus</taxon>
        <taxon>Echinococcus granulosus group</taxon>
    </lineage>
</organism>
<keyword evidence="1" id="KW-1133">Transmembrane helix</keyword>
<gene>
    <name evidence="2" type="ORF">EgrG_002016000</name>
</gene>
<reference evidence="2 3" key="1">
    <citation type="journal article" date="2013" name="Nature">
        <title>The genomes of four tapeworm species reveal adaptations to parasitism.</title>
        <authorList>
            <person name="Tsai I.J."/>
            <person name="Zarowiecki M."/>
            <person name="Holroyd N."/>
            <person name="Garciarrubio A."/>
            <person name="Sanchez-Flores A."/>
            <person name="Brooks K.L."/>
            <person name="Tracey A."/>
            <person name="Bobes R.J."/>
            <person name="Fragoso G."/>
            <person name="Sciutto E."/>
            <person name="Aslett M."/>
            <person name="Beasley H."/>
            <person name="Bennett H.M."/>
            <person name="Cai J."/>
            <person name="Camicia F."/>
            <person name="Clark R."/>
            <person name="Cucher M."/>
            <person name="De Silva N."/>
            <person name="Day T.A."/>
            <person name="Deplazes P."/>
            <person name="Estrada K."/>
            <person name="Fernandez C."/>
            <person name="Holland P.W."/>
            <person name="Hou J."/>
            <person name="Hu S."/>
            <person name="Huckvale T."/>
            <person name="Hung S.S."/>
            <person name="Kamenetzky L."/>
            <person name="Keane J.A."/>
            <person name="Kiss F."/>
            <person name="Koziol U."/>
            <person name="Lambert O."/>
            <person name="Liu K."/>
            <person name="Luo X."/>
            <person name="Luo Y."/>
            <person name="Macchiaroli N."/>
            <person name="Nichol S."/>
            <person name="Paps J."/>
            <person name="Parkinson J."/>
            <person name="Pouchkina-Stantcheva N."/>
            <person name="Riddiford N."/>
            <person name="Rosenzvit M."/>
            <person name="Salinas G."/>
            <person name="Wasmuth J.D."/>
            <person name="Zamanian M."/>
            <person name="Zheng Y."/>
            <person name="Cai X."/>
            <person name="Soberon X."/>
            <person name="Olson P.D."/>
            <person name="Laclette J.P."/>
            <person name="Brehm K."/>
            <person name="Berriman M."/>
            <person name="Garciarrubio A."/>
            <person name="Bobes R.J."/>
            <person name="Fragoso G."/>
            <person name="Sanchez-Flores A."/>
            <person name="Estrada K."/>
            <person name="Cevallos M.A."/>
            <person name="Morett E."/>
            <person name="Gonzalez V."/>
            <person name="Portillo T."/>
            <person name="Ochoa-Leyva A."/>
            <person name="Jose M.V."/>
            <person name="Sciutto E."/>
            <person name="Landa A."/>
            <person name="Jimenez L."/>
            <person name="Valdes V."/>
            <person name="Carrero J.C."/>
            <person name="Larralde C."/>
            <person name="Morales-Montor J."/>
            <person name="Limon-Lason J."/>
            <person name="Soberon X."/>
            <person name="Laclette J.P."/>
        </authorList>
    </citation>
    <scope>NUCLEOTIDE SEQUENCE [LARGE SCALE GENOMIC DNA]</scope>
</reference>
<evidence type="ECO:0000313" key="4">
    <source>
        <dbReference type="WBParaSite" id="EgrG_002016000"/>
    </source>
</evidence>
<dbReference type="WBParaSite" id="EgrG_002016000">
    <property type="protein sequence ID" value="EgrG_002016000"/>
    <property type="gene ID" value="EgrG_002016000"/>
</dbReference>
<keyword evidence="1" id="KW-0812">Transmembrane</keyword>
<evidence type="ECO:0000313" key="3">
    <source>
        <dbReference type="Proteomes" id="UP000492820"/>
    </source>
</evidence>
<evidence type="ECO:0000313" key="2">
    <source>
        <dbReference type="EMBL" id="CDS15333.1"/>
    </source>
</evidence>
<reference evidence="2" key="2">
    <citation type="submission" date="2014-06" db="EMBL/GenBank/DDBJ databases">
        <authorList>
            <person name="Aslett M."/>
        </authorList>
    </citation>
    <scope>NUCLEOTIDE SEQUENCE</scope>
</reference>
<sequence length="108" mass="12254">MLFWSDESCYYGRLCCVIVRIALRRLARDPFAVVLVVSITLCLFSEIFIGILSNGEVETILHASHCDKKDTVGIDRLKVACMNISSLTLPVLRPTNLRVVHETRKLLY</sequence>
<protein>
    <submittedName>
        <fullName evidence="4">CNNM transmembrane domain-containing protein</fullName>
    </submittedName>
</protein>
<reference evidence="4" key="3">
    <citation type="submission" date="2020-10" db="UniProtKB">
        <authorList>
            <consortium name="WormBaseParasite"/>
        </authorList>
    </citation>
    <scope>IDENTIFICATION</scope>
</reference>
<proteinExistence type="predicted"/>
<dbReference type="Proteomes" id="UP000492820">
    <property type="component" value="Unassembled WGS sequence"/>
</dbReference>
<dbReference type="EMBL" id="LK028576">
    <property type="protein sequence ID" value="CDS15333.1"/>
    <property type="molecule type" value="Genomic_DNA"/>
</dbReference>